<reference evidence="1 2" key="1">
    <citation type="journal article" date="2021" name="Hortic Res">
        <title>The domestication of Cucurbita argyrosperma as revealed by the genome of its wild relative.</title>
        <authorList>
            <person name="Barrera-Redondo J."/>
            <person name="Sanchez-de la Vega G."/>
            <person name="Aguirre-Liguori J.A."/>
            <person name="Castellanos-Morales G."/>
            <person name="Gutierrez-Guerrero Y.T."/>
            <person name="Aguirre-Dugua X."/>
            <person name="Aguirre-Planter E."/>
            <person name="Tenaillon M.I."/>
            <person name="Lira-Saade R."/>
            <person name="Eguiarte L.E."/>
        </authorList>
    </citation>
    <scope>NUCLEOTIDE SEQUENCE [LARGE SCALE GENOMIC DNA]</scope>
    <source>
        <strain evidence="1">JBR-2021</strain>
    </source>
</reference>
<evidence type="ECO:0000313" key="2">
    <source>
        <dbReference type="Proteomes" id="UP000685013"/>
    </source>
</evidence>
<organism evidence="1 2">
    <name type="scientific">Cucurbita argyrosperma subsp. sororia</name>
    <dbReference type="NCBI Taxonomy" id="37648"/>
    <lineage>
        <taxon>Eukaryota</taxon>
        <taxon>Viridiplantae</taxon>
        <taxon>Streptophyta</taxon>
        <taxon>Embryophyta</taxon>
        <taxon>Tracheophyta</taxon>
        <taxon>Spermatophyta</taxon>
        <taxon>Magnoliopsida</taxon>
        <taxon>eudicotyledons</taxon>
        <taxon>Gunneridae</taxon>
        <taxon>Pentapetalae</taxon>
        <taxon>rosids</taxon>
        <taxon>fabids</taxon>
        <taxon>Cucurbitales</taxon>
        <taxon>Cucurbitaceae</taxon>
        <taxon>Cucurbiteae</taxon>
        <taxon>Cucurbita</taxon>
    </lineage>
</organism>
<protein>
    <recommendedName>
        <fullName evidence="3">Ycf15</fullName>
    </recommendedName>
</protein>
<sequence length="66" mass="7847">MILQSLTNERIMTNLRILGRICLEFRILWLGDPEQSFWQQSLIEGKHPIIHIRLPQHWVMGILALE</sequence>
<comment type="caution">
    <text evidence="1">The sequence shown here is derived from an EMBL/GenBank/DDBJ whole genome shotgun (WGS) entry which is preliminary data.</text>
</comment>
<name>A0AAV6N542_9ROSI</name>
<dbReference type="AlphaFoldDB" id="A0AAV6N542"/>
<accession>A0AAV6N542</accession>
<gene>
    <name evidence="1" type="ORF">SDJN03_14530</name>
</gene>
<dbReference type="EMBL" id="JAGKQH010000009">
    <property type="protein sequence ID" value="KAG6592184.1"/>
    <property type="molecule type" value="Genomic_DNA"/>
</dbReference>
<dbReference type="Proteomes" id="UP000685013">
    <property type="component" value="Chromosome 9"/>
</dbReference>
<evidence type="ECO:0000313" key="1">
    <source>
        <dbReference type="EMBL" id="KAG6592184.1"/>
    </source>
</evidence>
<keyword evidence="2" id="KW-1185">Reference proteome</keyword>
<evidence type="ECO:0008006" key="3">
    <source>
        <dbReference type="Google" id="ProtNLM"/>
    </source>
</evidence>
<proteinExistence type="predicted"/>
<feature type="non-terminal residue" evidence="1">
    <location>
        <position position="1"/>
    </location>
</feature>